<dbReference type="Pfam" id="PF13620">
    <property type="entry name" value="CarboxypepD_reg"/>
    <property type="match status" value="1"/>
</dbReference>
<evidence type="ECO:0000313" key="3">
    <source>
        <dbReference type="Proteomes" id="UP000319817"/>
    </source>
</evidence>
<accession>A0A517NX25</accession>
<dbReference type="InterPro" id="IPR008969">
    <property type="entry name" value="CarboxyPept-like_regulatory"/>
</dbReference>
<evidence type="ECO:0000256" key="1">
    <source>
        <dbReference type="SAM" id="SignalP"/>
    </source>
</evidence>
<dbReference type="SUPFAM" id="SSF49464">
    <property type="entry name" value="Carboxypeptidase regulatory domain-like"/>
    <property type="match status" value="2"/>
</dbReference>
<keyword evidence="1" id="KW-0732">Signal</keyword>
<feature type="signal peptide" evidence="1">
    <location>
        <begin position="1"/>
        <end position="17"/>
    </location>
</feature>
<proteinExistence type="predicted"/>
<dbReference type="EMBL" id="CP036526">
    <property type="protein sequence ID" value="QDT11669.1"/>
    <property type="molecule type" value="Genomic_DNA"/>
</dbReference>
<gene>
    <name evidence="2" type="ORF">K239x_36690</name>
</gene>
<dbReference type="Gene3D" id="2.60.40.1120">
    <property type="entry name" value="Carboxypeptidase-like, regulatory domain"/>
    <property type="match status" value="1"/>
</dbReference>
<evidence type="ECO:0000313" key="2">
    <source>
        <dbReference type="EMBL" id="QDT11669.1"/>
    </source>
</evidence>
<dbReference type="RefSeq" id="WP_145419465.1">
    <property type="nucleotide sequence ID" value="NZ_CP036526.1"/>
</dbReference>
<keyword evidence="3" id="KW-1185">Reference proteome</keyword>
<organism evidence="2 3">
    <name type="scientific">Stieleria marina</name>
    <dbReference type="NCBI Taxonomy" id="1930275"/>
    <lineage>
        <taxon>Bacteria</taxon>
        <taxon>Pseudomonadati</taxon>
        <taxon>Planctomycetota</taxon>
        <taxon>Planctomycetia</taxon>
        <taxon>Pirellulales</taxon>
        <taxon>Pirellulaceae</taxon>
        <taxon>Stieleria</taxon>
    </lineage>
</organism>
<keyword evidence="2" id="KW-0812">Transmembrane</keyword>
<sequence precursor="true">MMSLSPWMILLLLSATADVTGRVTDKSGVPLAGVAVVVSESMPIDGPRTQAASSYPECGQHAVTDDGGNFVLSDLPSDRRLKLSASHLRYQPVTVGDVDATKPTQLVIAMEPVVIAPETQRISGTILGLDHQPVPGAKVNATYMRRSGEPNRMLISMVGVDLVTDASGRFEVLPGNDVTSVNIRASAPRSASQSARWDVTNDKEHQMVLTAGASVRGRLIYQDKPLASVAVGLTPVRSGPAPTAATPVSVSTDQKGQFSFDYLPPNQSYMLYSLTGKNAKGVLTVHQVDGVNDSQQSDLGDINAEKPTTLKVSVKTDDGSAIAAESYVYVSRPNVYRGSRLDLESQPNVTVSLDDVGRESFRIRVRVPGWKPASVDPVVHPTTTGRYPVKIQGPTHLRFTLTRDQGGRPR</sequence>
<feature type="chain" id="PRO_5022022691" evidence="1">
    <location>
        <begin position="18"/>
        <end position="410"/>
    </location>
</feature>
<protein>
    <submittedName>
        <fullName evidence="2">Nickel uptake substrate-specific transmembrane region</fullName>
    </submittedName>
</protein>
<reference evidence="2 3" key="1">
    <citation type="submission" date="2019-02" db="EMBL/GenBank/DDBJ databases">
        <title>Deep-cultivation of Planctomycetes and their phenomic and genomic characterization uncovers novel biology.</title>
        <authorList>
            <person name="Wiegand S."/>
            <person name="Jogler M."/>
            <person name="Boedeker C."/>
            <person name="Pinto D."/>
            <person name="Vollmers J."/>
            <person name="Rivas-Marin E."/>
            <person name="Kohn T."/>
            <person name="Peeters S.H."/>
            <person name="Heuer A."/>
            <person name="Rast P."/>
            <person name="Oberbeckmann S."/>
            <person name="Bunk B."/>
            <person name="Jeske O."/>
            <person name="Meyerdierks A."/>
            <person name="Storesund J.E."/>
            <person name="Kallscheuer N."/>
            <person name="Luecker S."/>
            <person name="Lage O.M."/>
            <person name="Pohl T."/>
            <person name="Merkel B.J."/>
            <person name="Hornburger P."/>
            <person name="Mueller R.-W."/>
            <person name="Bruemmer F."/>
            <person name="Labrenz M."/>
            <person name="Spormann A.M."/>
            <person name="Op den Camp H."/>
            <person name="Overmann J."/>
            <person name="Amann R."/>
            <person name="Jetten M.S.M."/>
            <person name="Mascher T."/>
            <person name="Medema M.H."/>
            <person name="Devos D.P."/>
            <person name="Kaster A.-K."/>
            <person name="Ovreas L."/>
            <person name="Rohde M."/>
            <person name="Galperin M.Y."/>
            <person name="Jogler C."/>
        </authorList>
    </citation>
    <scope>NUCLEOTIDE SEQUENCE [LARGE SCALE GENOMIC DNA]</scope>
    <source>
        <strain evidence="2 3">K23_9</strain>
    </source>
</reference>
<dbReference type="OrthoDB" id="280776at2"/>
<dbReference type="Proteomes" id="UP000319817">
    <property type="component" value="Chromosome"/>
</dbReference>
<keyword evidence="2" id="KW-0472">Membrane</keyword>
<dbReference type="AlphaFoldDB" id="A0A517NX25"/>
<name>A0A517NX25_9BACT</name>